<dbReference type="CDD" id="cd03469">
    <property type="entry name" value="Rieske_RO_Alpha_N"/>
    <property type="match status" value="1"/>
</dbReference>
<dbReference type="Proteomes" id="UP000566819">
    <property type="component" value="Unassembled WGS sequence"/>
</dbReference>
<keyword evidence="6" id="KW-0812">Transmembrane</keyword>
<comment type="caution">
    <text evidence="8">The sequence shown here is derived from an EMBL/GenBank/DDBJ whole genome shotgun (WGS) entry which is preliminary data.</text>
</comment>
<reference evidence="8 9" key="1">
    <citation type="submission" date="2020-03" db="EMBL/GenBank/DDBJ databases">
        <title>Draft Genome Sequence of Cudoniella acicularis.</title>
        <authorList>
            <person name="Buettner E."/>
            <person name="Kellner H."/>
        </authorList>
    </citation>
    <scope>NUCLEOTIDE SEQUENCE [LARGE SCALE GENOMIC DNA]</scope>
    <source>
        <strain evidence="8 9">DSM 108380</strain>
    </source>
</reference>
<keyword evidence="3" id="KW-0560">Oxidoreductase</keyword>
<evidence type="ECO:0000256" key="5">
    <source>
        <dbReference type="ARBA" id="ARBA00023014"/>
    </source>
</evidence>
<keyword evidence="6" id="KW-1133">Transmembrane helix</keyword>
<dbReference type="AlphaFoldDB" id="A0A8H4R965"/>
<dbReference type="GO" id="GO:0046872">
    <property type="term" value="F:metal ion binding"/>
    <property type="evidence" value="ECO:0007669"/>
    <property type="project" value="UniProtKB-KW"/>
</dbReference>
<dbReference type="GO" id="GO:0051537">
    <property type="term" value="F:2 iron, 2 sulfur cluster binding"/>
    <property type="evidence" value="ECO:0007669"/>
    <property type="project" value="UniProtKB-KW"/>
</dbReference>
<evidence type="ECO:0000256" key="2">
    <source>
        <dbReference type="ARBA" id="ARBA00022723"/>
    </source>
</evidence>
<dbReference type="Pfam" id="PF00355">
    <property type="entry name" value="Rieske"/>
    <property type="match status" value="1"/>
</dbReference>
<keyword evidence="5" id="KW-0411">Iron-sulfur</keyword>
<gene>
    <name evidence="8" type="ORF">G7Y89_g12930</name>
</gene>
<dbReference type="GO" id="GO:0016491">
    <property type="term" value="F:oxidoreductase activity"/>
    <property type="evidence" value="ECO:0007669"/>
    <property type="project" value="UniProtKB-KW"/>
</dbReference>
<evidence type="ECO:0000313" key="9">
    <source>
        <dbReference type="Proteomes" id="UP000566819"/>
    </source>
</evidence>
<dbReference type="InterPro" id="IPR017941">
    <property type="entry name" value="Rieske_2Fe-2S"/>
</dbReference>
<dbReference type="InterPro" id="IPR001663">
    <property type="entry name" value="Rng_hydr_dOase-A"/>
</dbReference>
<keyword evidence="1" id="KW-0001">2Fe-2S</keyword>
<dbReference type="SUPFAM" id="SSF50022">
    <property type="entry name" value="ISP domain"/>
    <property type="match status" value="1"/>
</dbReference>
<keyword evidence="2" id="KW-0479">Metal-binding</keyword>
<dbReference type="OrthoDB" id="426882at2759"/>
<feature type="transmembrane region" description="Helical" evidence="6">
    <location>
        <begin position="12"/>
        <end position="30"/>
    </location>
</feature>
<dbReference type="PROSITE" id="PS51296">
    <property type="entry name" value="RIESKE"/>
    <property type="match status" value="1"/>
</dbReference>
<evidence type="ECO:0000256" key="6">
    <source>
        <dbReference type="SAM" id="Phobius"/>
    </source>
</evidence>
<dbReference type="Gene3D" id="2.102.10.10">
    <property type="entry name" value="Rieske [2Fe-2S] iron-sulphur domain"/>
    <property type="match status" value="1"/>
</dbReference>
<evidence type="ECO:0000259" key="7">
    <source>
        <dbReference type="PROSITE" id="PS51296"/>
    </source>
</evidence>
<dbReference type="PRINTS" id="PR00090">
    <property type="entry name" value="RNGDIOXGNASE"/>
</dbReference>
<keyword evidence="6" id="KW-0472">Membrane</keyword>
<accession>A0A8H4R965</accession>
<dbReference type="InterPro" id="IPR036922">
    <property type="entry name" value="Rieske_2Fe-2S_sf"/>
</dbReference>
<feature type="domain" description="Rieske" evidence="7">
    <location>
        <begin position="90"/>
        <end position="188"/>
    </location>
</feature>
<name>A0A8H4R965_9HELO</name>
<protein>
    <recommendedName>
        <fullName evidence="7">Rieske domain-containing protein</fullName>
    </recommendedName>
</protein>
<keyword evidence="9" id="KW-1185">Reference proteome</keyword>
<organism evidence="8 9">
    <name type="scientific">Cudoniella acicularis</name>
    <dbReference type="NCBI Taxonomy" id="354080"/>
    <lineage>
        <taxon>Eukaryota</taxon>
        <taxon>Fungi</taxon>
        <taxon>Dikarya</taxon>
        <taxon>Ascomycota</taxon>
        <taxon>Pezizomycotina</taxon>
        <taxon>Leotiomycetes</taxon>
        <taxon>Helotiales</taxon>
        <taxon>Tricladiaceae</taxon>
        <taxon>Cudoniella</taxon>
    </lineage>
</organism>
<evidence type="ECO:0000313" key="8">
    <source>
        <dbReference type="EMBL" id="KAF4625238.1"/>
    </source>
</evidence>
<dbReference type="PANTHER" id="PTHR43756:SF6">
    <property type="entry name" value="CLUSTER-BINDING PROTEIN, PUTATIVE (AFU_ORTHOLOGUE AFUA_6G03920)-RELATED"/>
    <property type="match status" value="1"/>
</dbReference>
<sequence>MLDHICKLANLSPYIYSLGIGLLLLVGIVFQSHHLQAIFLDSTIHLRKQIERLPTIKTFRSTEQRVSQPLGGDAVLGLGFRNHLKGEQLFQFEHIADMAIAGFSLIVILGKDKKIRTFQNVCRHRAYQVTKKECGSSTVLGCRYHGWSYDTTGKLIKAPEFENVAAFDKSINGLWEVKTEVKNGMVLVNLDSSSNLQQINLGESETELDNWKLQNLHCIHEWKVNGCFNWKLAGDFSKLQTPKGLKQPSLGLLSRFKSCQKSLRIGWTTVIRHTQSGGLLTLRYLPLSSTTTMVDCCLYTSDPINAEKDHELQTLKESVRWEVKQLEHKHQKEPQKGFDGSISHQELRKLLMAHAEAEKRHGADIQPAARKQNLTAEGQADDAFCRKLEMSATGSESLCSAGAQGLLDWIRIFRKLAVSLYSHHTETLDLSLDDITALNGTDNTIGMTRRYEPNGAYITETSSTLSVLPMGPSQENHALNP</sequence>
<dbReference type="PANTHER" id="PTHR43756">
    <property type="entry name" value="CHOLINE MONOOXYGENASE, CHLOROPLASTIC"/>
    <property type="match status" value="1"/>
</dbReference>
<evidence type="ECO:0000256" key="4">
    <source>
        <dbReference type="ARBA" id="ARBA00023004"/>
    </source>
</evidence>
<proteinExistence type="predicted"/>
<keyword evidence="4" id="KW-0408">Iron</keyword>
<dbReference type="EMBL" id="JAAMPI010001429">
    <property type="protein sequence ID" value="KAF4625238.1"/>
    <property type="molecule type" value="Genomic_DNA"/>
</dbReference>
<evidence type="ECO:0000256" key="3">
    <source>
        <dbReference type="ARBA" id="ARBA00023002"/>
    </source>
</evidence>
<evidence type="ECO:0000256" key="1">
    <source>
        <dbReference type="ARBA" id="ARBA00022714"/>
    </source>
</evidence>
<dbReference type="Gene3D" id="3.90.380.10">
    <property type="entry name" value="Naphthalene 1,2-dioxygenase Alpha Subunit, Chain A, domain 1"/>
    <property type="match status" value="1"/>
</dbReference>